<dbReference type="Ensembl" id="ENSCVAT00000017334.1">
    <property type="protein sequence ID" value="ENSCVAP00000026866.1"/>
    <property type="gene ID" value="ENSCVAG00000012767.1"/>
</dbReference>
<accession>A0A3Q2E3S7</accession>
<dbReference type="Proteomes" id="UP000265020">
    <property type="component" value="Unassembled WGS sequence"/>
</dbReference>
<reference evidence="1" key="2">
    <citation type="submission" date="2025-09" db="UniProtKB">
        <authorList>
            <consortium name="Ensembl"/>
        </authorList>
    </citation>
    <scope>IDENTIFICATION</scope>
</reference>
<proteinExistence type="predicted"/>
<name>A0A3Q2E3S7_CYPVA</name>
<reference evidence="1" key="1">
    <citation type="submission" date="2025-08" db="UniProtKB">
        <authorList>
            <consortium name="Ensembl"/>
        </authorList>
    </citation>
    <scope>IDENTIFICATION</scope>
</reference>
<evidence type="ECO:0000313" key="1">
    <source>
        <dbReference type="Ensembl" id="ENSCVAP00000026866.1"/>
    </source>
</evidence>
<evidence type="ECO:0000313" key="2">
    <source>
        <dbReference type="Proteomes" id="UP000265020"/>
    </source>
</evidence>
<dbReference type="AlphaFoldDB" id="A0A3Q2E3S7"/>
<protein>
    <submittedName>
        <fullName evidence="1">Uncharacterized protein</fullName>
    </submittedName>
</protein>
<organism evidence="1 2">
    <name type="scientific">Cyprinodon variegatus</name>
    <name type="common">Sheepshead minnow</name>
    <dbReference type="NCBI Taxonomy" id="28743"/>
    <lineage>
        <taxon>Eukaryota</taxon>
        <taxon>Metazoa</taxon>
        <taxon>Chordata</taxon>
        <taxon>Craniata</taxon>
        <taxon>Vertebrata</taxon>
        <taxon>Euteleostomi</taxon>
        <taxon>Actinopterygii</taxon>
        <taxon>Neopterygii</taxon>
        <taxon>Teleostei</taxon>
        <taxon>Neoteleostei</taxon>
        <taxon>Acanthomorphata</taxon>
        <taxon>Ovalentaria</taxon>
        <taxon>Atherinomorphae</taxon>
        <taxon>Cyprinodontiformes</taxon>
        <taxon>Cyprinodontidae</taxon>
        <taxon>Cyprinodon</taxon>
    </lineage>
</organism>
<sequence>STPHRVSLGTLVQQLKDPHCQPGYKPRLPVPATKSTQIRNKNFWIKEVHKEGNKSGIT</sequence>
<keyword evidence="2" id="KW-1185">Reference proteome</keyword>